<name>A0A8G1A2G1_9EURY</name>
<proteinExistence type="predicted"/>
<dbReference type="EMBL" id="CP037968">
    <property type="protein sequence ID" value="QYZ80149.1"/>
    <property type="molecule type" value="Genomic_DNA"/>
</dbReference>
<dbReference type="KEGG" id="mfk:E2N92_12285"/>
<dbReference type="AlphaFoldDB" id="A0A8G1A2G1"/>
<keyword evidence="3" id="KW-1185">Reference proteome</keyword>
<evidence type="ECO:0000313" key="3">
    <source>
        <dbReference type="Proteomes" id="UP000826709"/>
    </source>
</evidence>
<dbReference type="RefSeq" id="WP_220681460.1">
    <property type="nucleotide sequence ID" value="NZ_CP037968.1"/>
</dbReference>
<dbReference type="Proteomes" id="UP000826709">
    <property type="component" value="Chromosome"/>
</dbReference>
<accession>A0A8G1A2G1</accession>
<dbReference type="Gene3D" id="3.10.180.10">
    <property type="entry name" value="2,3-Dihydroxybiphenyl 1,2-Dioxygenase, domain 1"/>
    <property type="match status" value="1"/>
</dbReference>
<gene>
    <name evidence="2" type="ORF">E2N92_12285</name>
</gene>
<evidence type="ECO:0000259" key="1">
    <source>
        <dbReference type="PROSITE" id="PS51819"/>
    </source>
</evidence>
<feature type="domain" description="VOC" evidence="1">
    <location>
        <begin position="4"/>
        <end position="124"/>
    </location>
</feature>
<organism evidence="2 3">
    <name type="scientific">Methanofollis formosanus</name>
    <dbReference type="NCBI Taxonomy" id="299308"/>
    <lineage>
        <taxon>Archaea</taxon>
        <taxon>Methanobacteriati</taxon>
        <taxon>Methanobacteriota</taxon>
        <taxon>Stenosarchaea group</taxon>
        <taxon>Methanomicrobia</taxon>
        <taxon>Methanomicrobiales</taxon>
        <taxon>Methanomicrobiaceae</taxon>
        <taxon>Methanofollis</taxon>
    </lineage>
</organism>
<protein>
    <submittedName>
        <fullName evidence="2">VOC family protein</fullName>
    </submittedName>
</protein>
<dbReference type="SUPFAM" id="SSF54593">
    <property type="entry name" value="Glyoxalase/Bleomycin resistance protein/Dihydroxybiphenyl dioxygenase"/>
    <property type="match status" value="1"/>
</dbReference>
<dbReference type="PROSITE" id="PS51819">
    <property type="entry name" value="VOC"/>
    <property type="match status" value="1"/>
</dbReference>
<evidence type="ECO:0000313" key="2">
    <source>
        <dbReference type="EMBL" id="QYZ80149.1"/>
    </source>
</evidence>
<dbReference type="Pfam" id="PF00903">
    <property type="entry name" value="Glyoxalase"/>
    <property type="match status" value="1"/>
</dbReference>
<dbReference type="InterPro" id="IPR029068">
    <property type="entry name" value="Glyas_Bleomycin-R_OHBP_Dase"/>
</dbReference>
<dbReference type="OrthoDB" id="6111at2157"/>
<dbReference type="InterPro" id="IPR004360">
    <property type="entry name" value="Glyas_Fos-R_dOase_dom"/>
</dbReference>
<reference evidence="2" key="2">
    <citation type="submission" date="2019-03" db="EMBL/GenBank/DDBJ databases">
        <authorList>
            <person name="Chen S.-C."/>
            <person name="Wu S.-Y."/>
            <person name="Lai M.-C."/>
        </authorList>
    </citation>
    <scope>NUCLEOTIDE SEQUENCE</scope>
    <source>
        <strain evidence="2">ML15</strain>
    </source>
</reference>
<reference evidence="2" key="1">
    <citation type="journal article" date="2005" name="Int. J. Syst. Evol. Microbiol.">
        <title>Methanofollis formosanus sp. nov., isolated from a fish pond.</title>
        <authorList>
            <person name="Wu S.Y."/>
            <person name="Chen S.C."/>
            <person name="Lai M.C."/>
        </authorList>
    </citation>
    <scope>NUCLEOTIDE SEQUENCE</scope>
    <source>
        <strain evidence="2">ML15</strain>
    </source>
</reference>
<dbReference type="InterPro" id="IPR037523">
    <property type="entry name" value="VOC_core"/>
</dbReference>
<sequence length="127" mass="13821">MLSKMGVAPTLPVVDLGRARAFYEKTLGLEVVDTDEDGVFFDCGEGTVLYIYRRGPTKADHTVAAFMVADIEAEVEALRNKGVVFVEYDLPDLKTVNGIAGKPGDARTAWFRDTEGNILGLHQMAPS</sequence>